<name>A0A392SMF8_9FABA</name>
<dbReference type="AlphaFoldDB" id="A0A392SMF8"/>
<evidence type="ECO:0000313" key="2">
    <source>
        <dbReference type="Proteomes" id="UP000265520"/>
    </source>
</evidence>
<sequence length="48" mass="5202">ADAVEVGKHFTPVDIIVSVTEDFDASARAIPDTTQNIVILPDDEFDDV</sequence>
<feature type="non-terminal residue" evidence="1">
    <location>
        <position position="1"/>
    </location>
</feature>
<feature type="non-terminal residue" evidence="1">
    <location>
        <position position="48"/>
    </location>
</feature>
<dbReference type="EMBL" id="LXQA010411088">
    <property type="protein sequence ID" value="MCI50078.1"/>
    <property type="molecule type" value="Genomic_DNA"/>
</dbReference>
<dbReference type="Proteomes" id="UP000265520">
    <property type="component" value="Unassembled WGS sequence"/>
</dbReference>
<reference evidence="1 2" key="1">
    <citation type="journal article" date="2018" name="Front. Plant Sci.">
        <title>Red Clover (Trifolium pratense) and Zigzag Clover (T. medium) - A Picture of Genomic Similarities and Differences.</title>
        <authorList>
            <person name="Dluhosova J."/>
            <person name="Istvanek J."/>
            <person name="Nedelnik J."/>
            <person name="Repkova J."/>
        </authorList>
    </citation>
    <scope>NUCLEOTIDE SEQUENCE [LARGE SCALE GENOMIC DNA]</scope>
    <source>
        <strain evidence="2">cv. 10/8</strain>
        <tissue evidence="1">Leaf</tissue>
    </source>
</reference>
<accession>A0A392SMF8</accession>
<comment type="caution">
    <text evidence="1">The sequence shown here is derived from an EMBL/GenBank/DDBJ whole genome shotgun (WGS) entry which is preliminary data.</text>
</comment>
<protein>
    <submittedName>
        <fullName evidence="1">Uncharacterized protein</fullName>
    </submittedName>
</protein>
<organism evidence="1 2">
    <name type="scientific">Trifolium medium</name>
    <dbReference type="NCBI Taxonomy" id="97028"/>
    <lineage>
        <taxon>Eukaryota</taxon>
        <taxon>Viridiplantae</taxon>
        <taxon>Streptophyta</taxon>
        <taxon>Embryophyta</taxon>
        <taxon>Tracheophyta</taxon>
        <taxon>Spermatophyta</taxon>
        <taxon>Magnoliopsida</taxon>
        <taxon>eudicotyledons</taxon>
        <taxon>Gunneridae</taxon>
        <taxon>Pentapetalae</taxon>
        <taxon>rosids</taxon>
        <taxon>fabids</taxon>
        <taxon>Fabales</taxon>
        <taxon>Fabaceae</taxon>
        <taxon>Papilionoideae</taxon>
        <taxon>50 kb inversion clade</taxon>
        <taxon>NPAAA clade</taxon>
        <taxon>Hologalegina</taxon>
        <taxon>IRL clade</taxon>
        <taxon>Trifolieae</taxon>
        <taxon>Trifolium</taxon>
    </lineage>
</organism>
<proteinExistence type="predicted"/>
<evidence type="ECO:0000313" key="1">
    <source>
        <dbReference type="EMBL" id="MCI50078.1"/>
    </source>
</evidence>
<keyword evidence="2" id="KW-1185">Reference proteome</keyword>